<accession>A0ABV6ZWF5</accession>
<keyword evidence="2" id="KW-0012">Acyltransferase</keyword>
<evidence type="ECO:0000313" key="3">
    <source>
        <dbReference type="Proteomes" id="UP001595379"/>
    </source>
</evidence>
<keyword evidence="3" id="KW-1185">Reference proteome</keyword>
<dbReference type="RefSeq" id="WP_343165728.1">
    <property type="nucleotide sequence ID" value="NZ_JBHRSV010000009.1"/>
</dbReference>
<reference evidence="3" key="1">
    <citation type="journal article" date="2019" name="Int. J. Syst. Evol. Microbiol.">
        <title>The Global Catalogue of Microorganisms (GCM) 10K type strain sequencing project: providing services to taxonomists for standard genome sequencing and annotation.</title>
        <authorList>
            <consortium name="The Broad Institute Genomics Platform"/>
            <consortium name="The Broad Institute Genome Sequencing Center for Infectious Disease"/>
            <person name="Wu L."/>
            <person name="Ma J."/>
        </authorList>
    </citation>
    <scope>NUCLEOTIDE SEQUENCE [LARGE SCALE GENOMIC DNA]</scope>
    <source>
        <strain evidence="3">KCTC 52487</strain>
    </source>
</reference>
<name>A0ABV6ZWF5_9PROT</name>
<dbReference type="Pfam" id="PF01553">
    <property type="entry name" value="Acyltransferase"/>
    <property type="match status" value="1"/>
</dbReference>
<keyword evidence="2" id="KW-0808">Transferase</keyword>
<sequence>MNDYRYPVPRDPGDQHIVDVLIEERAPRLMQRKRLWKAIKALAYPALGYRRAMAMADEIANLRGVETLDWAIDFLELAIEPTGVEAVPESGGCVVIANHPGGIADGVAVWQALGARRPDLCFFANRDALRVCPGLVDVVLPVEWRQNERRRDSTRETLRSALDAFGAGRCVVIFPSGRMAEWDWSRWGLREKPWMPTGVSFARRFGVPIIPLGVNQHMPFLYYALAQVNEELKDMTIFQGFMDKQASRYRLNFGAPVDPKSLPASEAEATDHLRRICEDLAWR</sequence>
<feature type="domain" description="Phospholipid/glycerol acyltransferase" evidence="1">
    <location>
        <begin position="93"/>
        <end position="217"/>
    </location>
</feature>
<evidence type="ECO:0000313" key="2">
    <source>
        <dbReference type="EMBL" id="MFC2925816.1"/>
    </source>
</evidence>
<comment type="caution">
    <text evidence="2">The sequence shown here is derived from an EMBL/GenBank/DDBJ whole genome shotgun (WGS) entry which is preliminary data.</text>
</comment>
<proteinExistence type="predicted"/>
<dbReference type="InterPro" id="IPR002123">
    <property type="entry name" value="Plipid/glycerol_acylTrfase"/>
</dbReference>
<evidence type="ECO:0000259" key="1">
    <source>
        <dbReference type="SMART" id="SM00563"/>
    </source>
</evidence>
<dbReference type="GO" id="GO:0016746">
    <property type="term" value="F:acyltransferase activity"/>
    <property type="evidence" value="ECO:0007669"/>
    <property type="project" value="UniProtKB-KW"/>
</dbReference>
<dbReference type="EMBL" id="JBHRSV010000009">
    <property type="protein sequence ID" value="MFC2925816.1"/>
    <property type="molecule type" value="Genomic_DNA"/>
</dbReference>
<organism evidence="2 3">
    <name type="scientific">Hyphobacterium vulgare</name>
    <dbReference type="NCBI Taxonomy" id="1736751"/>
    <lineage>
        <taxon>Bacteria</taxon>
        <taxon>Pseudomonadati</taxon>
        <taxon>Pseudomonadota</taxon>
        <taxon>Alphaproteobacteria</taxon>
        <taxon>Maricaulales</taxon>
        <taxon>Maricaulaceae</taxon>
        <taxon>Hyphobacterium</taxon>
    </lineage>
</organism>
<protein>
    <submittedName>
        <fullName evidence="2">1-acyl-sn-glycerol-3-phosphate acyltransferase</fullName>
    </submittedName>
</protein>
<dbReference type="SMART" id="SM00563">
    <property type="entry name" value="PlsC"/>
    <property type="match status" value="1"/>
</dbReference>
<dbReference type="Proteomes" id="UP001595379">
    <property type="component" value="Unassembled WGS sequence"/>
</dbReference>
<dbReference type="SUPFAM" id="SSF69593">
    <property type="entry name" value="Glycerol-3-phosphate (1)-acyltransferase"/>
    <property type="match status" value="1"/>
</dbReference>
<gene>
    <name evidence="2" type="ORF">ACFOOR_06830</name>
</gene>